<dbReference type="Proteomes" id="UP001373714">
    <property type="component" value="Unassembled WGS sequence"/>
</dbReference>
<dbReference type="PANTHER" id="PTHR23509:SF10">
    <property type="entry name" value="LD21067P"/>
    <property type="match status" value="1"/>
</dbReference>
<feature type="compositionally biased region" description="Basic and acidic residues" evidence="1">
    <location>
        <begin position="107"/>
        <end position="119"/>
    </location>
</feature>
<feature type="region of interest" description="Disordered" evidence="1">
    <location>
        <begin position="107"/>
        <end position="129"/>
    </location>
</feature>
<dbReference type="GO" id="GO:0004620">
    <property type="term" value="F:phospholipase activity"/>
    <property type="evidence" value="ECO:0007669"/>
    <property type="project" value="TreeGrafter"/>
</dbReference>
<evidence type="ECO:0000259" key="2">
    <source>
        <dbReference type="PROSITE" id="PS51043"/>
    </source>
</evidence>
<accession>A0AAV9VHT8</accession>
<dbReference type="InterPro" id="IPR004177">
    <property type="entry name" value="DDHD_dom"/>
</dbReference>
<organism evidence="3 4">
    <name type="scientific">Orbilia blumenaviensis</name>
    <dbReference type="NCBI Taxonomy" id="1796055"/>
    <lineage>
        <taxon>Eukaryota</taxon>
        <taxon>Fungi</taxon>
        <taxon>Dikarya</taxon>
        <taxon>Ascomycota</taxon>
        <taxon>Pezizomycotina</taxon>
        <taxon>Orbiliomycetes</taxon>
        <taxon>Orbiliales</taxon>
        <taxon>Orbiliaceae</taxon>
        <taxon>Orbilia</taxon>
    </lineage>
</organism>
<dbReference type="Pfam" id="PF02862">
    <property type="entry name" value="DDHD"/>
    <property type="match status" value="1"/>
</dbReference>
<dbReference type="InterPro" id="IPR057826">
    <property type="entry name" value="WWE_C20G8.02"/>
</dbReference>
<dbReference type="SMART" id="SM01127">
    <property type="entry name" value="DDHD"/>
    <property type="match status" value="1"/>
</dbReference>
<name>A0AAV9VHT8_9PEZI</name>
<comment type="caution">
    <text evidence="3">The sequence shown here is derived from an EMBL/GenBank/DDBJ whole genome shotgun (WGS) entry which is preliminary data.</text>
</comment>
<feature type="region of interest" description="Disordered" evidence="1">
    <location>
        <begin position="370"/>
        <end position="427"/>
    </location>
</feature>
<feature type="region of interest" description="Disordered" evidence="1">
    <location>
        <begin position="975"/>
        <end position="994"/>
    </location>
</feature>
<dbReference type="AlphaFoldDB" id="A0AAV9VHT8"/>
<evidence type="ECO:0000256" key="1">
    <source>
        <dbReference type="SAM" id="MobiDB-lite"/>
    </source>
</evidence>
<evidence type="ECO:0000313" key="4">
    <source>
        <dbReference type="Proteomes" id="UP001373714"/>
    </source>
</evidence>
<feature type="compositionally biased region" description="Basic and acidic residues" evidence="1">
    <location>
        <begin position="883"/>
        <end position="912"/>
    </location>
</feature>
<dbReference type="InterPro" id="IPR055555">
    <property type="entry name" value="PA-PLA1_DUF7131"/>
</dbReference>
<protein>
    <recommendedName>
        <fullName evidence="2">DDHD domain-containing protein</fullName>
    </recommendedName>
</protein>
<dbReference type="EMBL" id="JAVHNS010000002">
    <property type="protein sequence ID" value="KAK6361398.1"/>
    <property type="molecule type" value="Genomic_DNA"/>
</dbReference>
<dbReference type="GO" id="GO:0046872">
    <property type="term" value="F:metal ion binding"/>
    <property type="evidence" value="ECO:0007669"/>
    <property type="project" value="InterPro"/>
</dbReference>
<gene>
    <name evidence="3" type="ORF">TWF730_005130</name>
</gene>
<dbReference type="GO" id="GO:0005737">
    <property type="term" value="C:cytoplasm"/>
    <property type="evidence" value="ECO:0007669"/>
    <property type="project" value="TreeGrafter"/>
</dbReference>
<feature type="compositionally biased region" description="Polar residues" evidence="1">
    <location>
        <begin position="1"/>
        <end position="17"/>
    </location>
</feature>
<sequence length="994" mass="109156">MDRLFGSTSATNSGTGDSNVTAATNNPTATTTTASSSAVRSTSRARSRSPLPRNNNSNLDGLKRSSSVSKAVTDHVVGSTKRISPKDYPEDCPPVLARWHYAVDNPKRKPFQKEPDLKNPPKPPVKFVPFGEQDSKRIETAFLELSERDDAKTALEAEKPWMSRRRDSDDEEGATEKTAGVAEEEEVTVMVNEDYLFDVHIRARELASAYWEGPVYSVLRGTWFRDEGSSLRPLEEKLSDQVERGYIKFKPYRQRAPTIPPTGIPPGTATTAAAIAAAQATDSSKLNVPTIETTSPDVQPIAGLPQQQQSWPLLGPWLNTFVVYSDATTAWLMTDDIYGKISSTLFQRMTSGQNLGGVKLVRGWVDKAPPPGKSATAGGVALATGSRPVTPTPGKAGGSKRSSMIIDPKKDTSPKAVMKEEEPQTGAQAGRIALERKMSNLLGINDDDDPEKVMEDEMKEDYKNSDENENDREVEHLILVTHGIGQRLSLRMESINFIHDVNVFRKTLKDVYGGSPDIQQLNAELENAPKNCRLQVLPVCWRHLLNFPKEALRAHRLNSGYATNLSQADVEHDIGDPDDDSIYESYPALDDITIEGVPAVRSLITDLALDILLYQSAYREHIGRIVVRESNRIYELWKKRNPGWNGRVSLCGHSLGSAIYFDILCREGFKGKQVGSGLKFKCDSFFAFGSPIGLFQMLEGKSIAARTPMSKVLMMDNEPQDILTPPEARADYFGSFEPGSFGGGVLDINISSPLCGQLYNIFHPTDPISYRMEPLVTKAMSEIKPQNLPYTKKTLLGNQLAGLSGIGHSITSLWSNFSAGVASSILNRSLGFTGEHAISDKRKSASSLDIETWYDEGEEMEHKPTQIDGELETLYAGFQKSRGGKDEGDGSGKGGDGESAKTEAERRLEEKAKRLKTEERKVRALNRTGRIDFAVQEGAFDISLIASIASHLSYWSDEDVNSFILSQLLSNRRKSAAKTPQAVAGATSSYSSSV</sequence>
<feature type="region of interest" description="Disordered" evidence="1">
    <location>
        <begin position="153"/>
        <end position="182"/>
    </location>
</feature>
<dbReference type="InterPro" id="IPR058055">
    <property type="entry name" value="PA-PLA1"/>
</dbReference>
<dbReference type="Pfam" id="PF23463">
    <property type="entry name" value="WWE_2"/>
    <property type="match status" value="1"/>
</dbReference>
<reference evidence="3 4" key="1">
    <citation type="submission" date="2019-10" db="EMBL/GenBank/DDBJ databases">
        <authorList>
            <person name="Palmer J.M."/>
        </authorList>
    </citation>
    <scope>NUCLEOTIDE SEQUENCE [LARGE SCALE GENOMIC DNA]</scope>
    <source>
        <strain evidence="3 4">TWF730</strain>
    </source>
</reference>
<feature type="region of interest" description="Disordered" evidence="1">
    <location>
        <begin position="1"/>
        <end position="90"/>
    </location>
</feature>
<evidence type="ECO:0000313" key="3">
    <source>
        <dbReference type="EMBL" id="KAK6361398.1"/>
    </source>
</evidence>
<feature type="compositionally biased region" description="Low complexity" evidence="1">
    <location>
        <begin position="18"/>
        <end position="59"/>
    </location>
</feature>
<feature type="compositionally biased region" description="Basic and acidic residues" evidence="1">
    <location>
        <begin position="407"/>
        <end position="422"/>
    </location>
</feature>
<feature type="compositionally biased region" description="Basic and acidic residues" evidence="1">
    <location>
        <begin position="153"/>
        <end position="168"/>
    </location>
</feature>
<proteinExistence type="predicted"/>
<feature type="domain" description="DDHD" evidence="2">
    <location>
        <begin position="678"/>
        <end position="970"/>
    </location>
</feature>
<feature type="region of interest" description="Disordered" evidence="1">
    <location>
        <begin position="880"/>
        <end position="912"/>
    </location>
</feature>
<dbReference type="PANTHER" id="PTHR23509">
    <property type="entry name" value="PA-PL1 PHOSPHOLIPASE FAMILY"/>
    <property type="match status" value="1"/>
</dbReference>
<dbReference type="Pfam" id="PF23465">
    <property type="entry name" value="DUF7131"/>
    <property type="match status" value="1"/>
</dbReference>
<dbReference type="PROSITE" id="PS51043">
    <property type="entry name" value="DDHD"/>
    <property type="match status" value="1"/>
</dbReference>
<keyword evidence="4" id="KW-1185">Reference proteome</keyword>